<dbReference type="EMBL" id="VIBQ01000061">
    <property type="protein sequence ID" value="KAB8551731.1"/>
    <property type="molecule type" value="Genomic_DNA"/>
</dbReference>
<organism evidence="2 3">
    <name type="scientific">Carpinus fangiana</name>
    <dbReference type="NCBI Taxonomy" id="176857"/>
    <lineage>
        <taxon>Eukaryota</taxon>
        <taxon>Viridiplantae</taxon>
        <taxon>Streptophyta</taxon>
        <taxon>Embryophyta</taxon>
        <taxon>Tracheophyta</taxon>
        <taxon>Spermatophyta</taxon>
        <taxon>Magnoliopsida</taxon>
        <taxon>eudicotyledons</taxon>
        <taxon>Gunneridae</taxon>
        <taxon>Pentapetalae</taxon>
        <taxon>rosids</taxon>
        <taxon>fabids</taxon>
        <taxon>Fagales</taxon>
        <taxon>Betulaceae</taxon>
        <taxon>Carpinus</taxon>
    </lineage>
</organism>
<evidence type="ECO:0000313" key="3">
    <source>
        <dbReference type="Proteomes" id="UP000327013"/>
    </source>
</evidence>
<dbReference type="Gene3D" id="3.40.50.200">
    <property type="entry name" value="Peptidase S8/S53 domain"/>
    <property type="match status" value="1"/>
</dbReference>
<evidence type="ECO:0000313" key="2">
    <source>
        <dbReference type="EMBL" id="KAB8551733.1"/>
    </source>
</evidence>
<name>A0A5N6L1N6_9ROSI</name>
<evidence type="ECO:0008006" key="4">
    <source>
        <dbReference type="Google" id="ProtNLM"/>
    </source>
</evidence>
<dbReference type="OrthoDB" id="1704526at2759"/>
<comment type="caution">
    <text evidence="2">The sequence shown here is derived from an EMBL/GenBank/DDBJ whole genome shotgun (WGS) entry which is preliminary data.</text>
</comment>
<dbReference type="GO" id="GO:0004252">
    <property type="term" value="F:serine-type endopeptidase activity"/>
    <property type="evidence" value="ECO:0007669"/>
    <property type="project" value="InterPro"/>
</dbReference>
<dbReference type="AlphaFoldDB" id="A0A5N6L1N6"/>
<accession>A0A5N6L1N6</accession>
<dbReference type="Proteomes" id="UP000327013">
    <property type="component" value="Unassembled WGS sequence"/>
</dbReference>
<dbReference type="EMBL" id="VIBQ01000061">
    <property type="protein sequence ID" value="KAB8551733.1"/>
    <property type="molecule type" value="Genomic_DNA"/>
</dbReference>
<keyword evidence="3" id="KW-1185">Reference proteome</keyword>
<sequence length="110" mass="11643">MPSTSFVDTSGDDNGHLHNFKLNESTFLASIMPKKEIATNRFIEAHLEYDSHSVLIAIFDYGVDPAAVGLQVTSDGKPKILDVLDCTGSGDVTSKVVKADEGGCIRGASG</sequence>
<dbReference type="InterPro" id="IPR036852">
    <property type="entry name" value="Peptidase_S8/S53_dom_sf"/>
</dbReference>
<evidence type="ECO:0000313" key="1">
    <source>
        <dbReference type="EMBL" id="KAB8551731.1"/>
    </source>
</evidence>
<reference evidence="2 3" key="1">
    <citation type="submission" date="2019-06" db="EMBL/GenBank/DDBJ databases">
        <title>A chromosomal-level reference genome of Carpinus fangiana (Coryloideae, Betulaceae).</title>
        <authorList>
            <person name="Yang X."/>
            <person name="Wang Z."/>
            <person name="Zhang L."/>
            <person name="Hao G."/>
            <person name="Liu J."/>
            <person name="Yang Y."/>
        </authorList>
    </citation>
    <scope>NUCLEOTIDE SEQUENCE [LARGE SCALE GENOMIC DNA]</scope>
    <source>
        <strain evidence="2">Cfa_2016G</strain>
        <tissue evidence="2">Leaf</tissue>
    </source>
</reference>
<dbReference type="GO" id="GO:0006508">
    <property type="term" value="P:proteolysis"/>
    <property type="evidence" value="ECO:0007669"/>
    <property type="project" value="InterPro"/>
</dbReference>
<gene>
    <name evidence="1" type="ORF">FH972_025620</name>
    <name evidence="2" type="ORF">FH972_025622</name>
</gene>
<protein>
    <recommendedName>
        <fullName evidence="4">Peptidase S8/S53 domain-containing protein</fullName>
    </recommendedName>
</protein>
<proteinExistence type="predicted"/>